<proteinExistence type="predicted"/>
<dbReference type="AlphaFoldDB" id="A0A1F5YWS9"/>
<dbReference type="EMBL" id="MFIX01000116">
    <property type="protein sequence ID" value="OGG04534.1"/>
    <property type="molecule type" value="Genomic_DNA"/>
</dbReference>
<comment type="caution">
    <text evidence="1">The sequence shown here is derived from an EMBL/GenBank/DDBJ whole genome shotgun (WGS) entry which is preliminary data.</text>
</comment>
<sequence length="63" mass="6840">MPSASKFGRIIIISIAGGINYSGRKRACVLRLPDRRGGNRCCGPGRVPEALLPLPIRKIILKI</sequence>
<reference evidence="1 2" key="1">
    <citation type="journal article" date="2016" name="Nat. Commun.">
        <title>Thousands of microbial genomes shed light on interconnected biogeochemical processes in an aquifer system.</title>
        <authorList>
            <person name="Anantharaman K."/>
            <person name="Brown C.T."/>
            <person name="Hug L.A."/>
            <person name="Sharon I."/>
            <person name="Castelle C.J."/>
            <person name="Probst A.J."/>
            <person name="Thomas B.C."/>
            <person name="Singh A."/>
            <person name="Wilkins M.J."/>
            <person name="Karaoz U."/>
            <person name="Brodie E.L."/>
            <person name="Williams K.H."/>
            <person name="Hubbard S.S."/>
            <person name="Banfield J.F."/>
        </authorList>
    </citation>
    <scope>NUCLEOTIDE SEQUENCE [LARGE SCALE GENOMIC DNA]</scope>
</reference>
<name>A0A1F5YWS9_9BACT</name>
<gene>
    <name evidence="1" type="ORF">A3F83_02210</name>
</gene>
<accession>A0A1F5YWS9</accession>
<organism evidence="1 2">
    <name type="scientific">Candidatus Glassbacteria bacterium RIFCSPLOWO2_12_FULL_58_11</name>
    <dbReference type="NCBI Taxonomy" id="1817867"/>
    <lineage>
        <taxon>Bacteria</taxon>
        <taxon>Candidatus Glassiibacteriota</taxon>
    </lineage>
</organism>
<evidence type="ECO:0000313" key="2">
    <source>
        <dbReference type="Proteomes" id="UP000179129"/>
    </source>
</evidence>
<protein>
    <submittedName>
        <fullName evidence="1">Uncharacterized protein</fullName>
    </submittedName>
</protein>
<evidence type="ECO:0000313" key="1">
    <source>
        <dbReference type="EMBL" id="OGG04534.1"/>
    </source>
</evidence>
<dbReference type="STRING" id="1817867.A3F83_02210"/>
<dbReference type="Proteomes" id="UP000179129">
    <property type="component" value="Unassembled WGS sequence"/>
</dbReference>